<protein>
    <submittedName>
        <fullName evidence="1">Uncharacterized protein</fullName>
    </submittedName>
</protein>
<gene>
    <name evidence="1" type="ORF">HMPREF9450_01248</name>
</gene>
<dbReference type="HOGENOM" id="CLU_3131537_0_0_10"/>
<reference evidence="1 2" key="1">
    <citation type="submission" date="2011-08" db="EMBL/GenBank/DDBJ databases">
        <title>The Genome Sequence of Alistipes indistinctus YIT 12060.</title>
        <authorList>
            <consortium name="The Broad Institute Genome Sequencing Platform"/>
            <person name="Earl A."/>
            <person name="Ward D."/>
            <person name="Feldgarden M."/>
            <person name="Gevers D."/>
            <person name="Morotomi M."/>
            <person name="Young S.K."/>
            <person name="Zeng Q."/>
            <person name="Gargeya S."/>
            <person name="Fitzgerald M."/>
            <person name="Haas B."/>
            <person name="Abouelleil A."/>
            <person name="Alvarado L."/>
            <person name="Arachchi H.M."/>
            <person name="Berlin A."/>
            <person name="Brown A."/>
            <person name="Chapman S.B."/>
            <person name="Chen Z."/>
            <person name="Dunbar C."/>
            <person name="Freedman E."/>
            <person name="Gearin G."/>
            <person name="Gellesch M."/>
            <person name="Goldberg J."/>
            <person name="Griggs A."/>
            <person name="Gujja S."/>
            <person name="Heiman D."/>
            <person name="Howarth C."/>
            <person name="Larson L."/>
            <person name="Lui A."/>
            <person name="MacDonald P.J.P."/>
            <person name="Montmayeur A."/>
            <person name="Murphy C."/>
            <person name="Neiman D."/>
            <person name="Pearson M."/>
            <person name="Priest M."/>
            <person name="Roberts A."/>
            <person name="Saif S."/>
            <person name="Shea T."/>
            <person name="Shenoy N."/>
            <person name="Sisk P."/>
            <person name="Stolte C."/>
            <person name="Sykes S."/>
            <person name="Wortman J."/>
            <person name="Nusbaum C."/>
            <person name="Birren B."/>
        </authorList>
    </citation>
    <scope>NUCLEOTIDE SEQUENCE [LARGE SCALE GENOMIC DNA]</scope>
    <source>
        <strain evidence="1 2">YIT 12060</strain>
    </source>
</reference>
<comment type="caution">
    <text evidence="1">The sequence shown here is derived from an EMBL/GenBank/DDBJ whole genome shotgun (WGS) entry which is preliminary data.</text>
</comment>
<organism evidence="1 2">
    <name type="scientific">Alistipes indistinctus YIT 12060</name>
    <dbReference type="NCBI Taxonomy" id="742725"/>
    <lineage>
        <taxon>Bacteria</taxon>
        <taxon>Pseudomonadati</taxon>
        <taxon>Bacteroidota</taxon>
        <taxon>Bacteroidia</taxon>
        <taxon>Bacteroidales</taxon>
        <taxon>Rikenellaceae</taxon>
        <taxon>Alistipes</taxon>
    </lineage>
</organism>
<dbReference type="Proteomes" id="UP000006008">
    <property type="component" value="Unassembled WGS sequence"/>
</dbReference>
<sequence>MFYGRIYASEKGFLREAFFVPVFCGSTYSVKRSKFSLKLVVVNLIYDDL</sequence>
<dbReference type="EMBL" id="ADLD01000011">
    <property type="protein sequence ID" value="EHB92383.1"/>
    <property type="molecule type" value="Genomic_DNA"/>
</dbReference>
<dbReference type="STRING" id="742725.HMPREF9450_01248"/>
<proteinExistence type="predicted"/>
<evidence type="ECO:0000313" key="1">
    <source>
        <dbReference type="EMBL" id="EHB92383.1"/>
    </source>
</evidence>
<evidence type="ECO:0000313" key="2">
    <source>
        <dbReference type="Proteomes" id="UP000006008"/>
    </source>
</evidence>
<name>G5H8I8_9BACT</name>
<accession>G5H8I8</accession>
<dbReference type="AlphaFoldDB" id="G5H8I8"/>
<keyword evidence="2" id="KW-1185">Reference proteome</keyword>